<keyword evidence="1" id="KW-0472">Membrane</keyword>
<dbReference type="Proteomes" id="UP000006238">
    <property type="component" value="Unassembled WGS sequence"/>
</dbReference>
<keyword evidence="4" id="KW-1185">Reference proteome</keyword>
<evidence type="ECO:0000256" key="1">
    <source>
        <dbReference type="SAM" id="Phobius"/>
    </source>
</evidence>
<dbReference type="Gene3D" id="3.30.1380.10">
    <property type="match status" value="1"/>
</dbReference>
<protein>
    <recommendedName>
        <fullName evidence="2">Peptidase M15C domain-containing protein</fullName>
    </recommendedName>
</protein>
<dbReference type="AlphaFoldDB" id="D4S0J9"/>
<gene>
    <name evidence="3" type="ORF">BUTYVIB_01618</name>
</gene>
<dbReference type="InterPro" id="IPR039561">
    <property type="entry name" value="Peptidase_M15C"/>
</dbReference>
<dbReference type="eggNOG" id="COG2843">
    <property type="taxonomic scope" value="Bacteria"/>
</dbReference>
<sequence>MADKKKKKRNFAEIILIISALVLGLLIILLVAGNKKKIIIDGGSHPEFSGNYPMPSEITDGDKSTYFAYMEIPDLIFKKMVNVSFTDDCPVTREDLRYVKVLYWGTDYEPHTGELIVNKAIAEKTRDVFYELYKASYPIEQIALIDEYGGNDEVSMSYNNTSCFNARKVAKTDSWSKHAYGMAIDINPLYNPYVGENGTILPISGEIYADRDKVFKMKIDDSDYAYSVFTKAGFTWGGSWEKVKDYQHFEFNN</sequence>
<organism evidence="3 4">
    <name type="scientific">Eshraghiella crossota DSM 2876</name>
    <dbReference type="NCBI Taxonomy" id="511680"/>
    <lineage>
        <taxon>Bacteria</taxon>
        <taxon>Bacillati</taxon>
        <taxon>Bacillota</taxon>
        <taxon>Clostridia</taxon>
        <taxon>Lachnospirales</taxon>
        <taxon>Lachnospiraceae</taxon>
        <taxon>Eshraghiella</taxon>
    </lineage>
</organism>
<feature type="transmembrane region" description="Helical" evidence="1">
    <location>
        <begin position="12"/>
        <end position="32"/>
    </location>
</feature>
<dbReference type="HOGENOM" id="CLU_066235_1_1_9"/>
<dbReference type="RefSeq" id="WP_005603319.1">
    <property type="nucleotide sequence ID" value="NZ_GG663524.1"/>
</dbReference>
<comment type="caution">
    <text evidence="3">The sequence shown here is derived from an EMBL/GenBank/DDBJ whole genome shotgun (WGS) entry which is preliminary data.</text>
</comment>
<dbReference type="GO" id="GO:0008233">
    <property type="term" value="F:peptidase activity"/>
    <property type="evidence" value="ECO:0007669"/>
    <property type="project" value="InterPro"/>
</dbReference>
<evidence type="ECO:0000259" key="2">
    <source>
        <dbReference type="Pfam" id="PF13539"/>
    </source>
</evidence>
<keyword evidence="1" id="KW-0812">Transmembrane</keyword>
<dbReference type="InterPro" id="IPR009045">
    <property type="entry name" value="Zn_M74/Hedgehog-like"/>
</dbReference>
<dbReference type="STRING" id="45851.BHV86_09670"/>
<evidence type="ECO:0000313" key="4">
    <source>
        <dbReference type="Proteomes" id="UP000006238"/>
    </source>
</evidence>
<reference evidence="3 4" key="1">
    <citation type="submission" date="2010-02" db="EMBL/GenBank/DDBJ databases">
        <authorList>
            <person name="Weinstock G."/>
            <person name="Sodergren E."/>
            <person name="Clifton S."/>
            <person name="Fulton L."/>
            <person name="Fulton B."/>
            <person name="Courtney L."/>
            <person name="Fronick C."/>
            <person name="Harrison M."/>
            <person name="Strong C."/>
            <person name="Farmer C."/>
            <person name="Delahaunty K."/>
            <person name="Markovic C."/>
            <person name="Hall O."/>
            <person name="Minx P."/>
            <person name="Tomlinson C."/>
            <person name="Mitreva M."/>
            <person name="Nelson J."/>
            <person name="Hou S."/>
            <person name="Wollam A."/>
            <person name="Pepin K.H."/>
            <person name="Johnson M."/>
            <person name="Bhonagiri V."/>
            <person name="Zhang X."/>
            <person name="Suruliraj S."/>
            <person name="Warren W."/>
            <person name="Chinwalla A."/>
            <person name="Mardis E.R."/>
            <person name="Wilson R.K."/>
        </authorList>
    </citation>
    <scope>NUCLEOTIDE SEQUENCE [LARGE SCALE GENOMIC DNA]</scope>
    <source>
        <strain evidence="3 4">DSM 2876</strain>
    </source>
</reference>
<feature type="domain" description="Peptidase M15C" evidence="2">
    <location>
        <begin position="171"/>
        <end position="250"/>
    </location>
</feature>
<name>D4S0J9_9FIRM</name>
<proteinExistence type="predicted"/>
<accession>D4S0J9</accession>
<dbReference type="Pfam" id="PF13539">
    <property type="entry name" value="Peptidase_M15_4"/>
    <property type="match status" value="1"/>
</dbReference>
<dbReference type="GeneID" id="98918156"/>
<dbReference type="SUPFAM" id="SSF55166">
    <property type="entry name" value="Hedgehog/DD-peptidase"/>
    <property type="match status" value="1"/>
</dbReference>
<evidence type="ECO:0000313" key="3">
    <source>
        <dbReference type="EMBL" id="EFF68347.1"/>
    </source>
</evidence>
<keyword evidence="1" id="KW-1133">Transmembrane helix</keyword>
<dbReference type="EMBL" id="ABWN01000030">
    <property type="protein sequence ID" value="EFF68347.1"/>
    <property type="molecule type" value="Genomic_DNA"/>
</dbReference>